<dbReference type="PANTHER" id="PTHR47679">
    <property type="entry name" value="PROTEIN TORNADO 1"/>
    <property type="match status" value="1"/>
</dbReference>
<dbReference type="Proteomes" id="UP001195483">
    <property type="component" value="Unassembled WGS sequence"/>
</dbReference>
<dbReference type="Pfam" id="PF08477">
    <property type="entry name" value="Roc"/>
    <property type="match status" value="1"/>
</dbReference>
<gene>
    <name evidence="2" type="ORF">CHS0354_034485</name>
</gene>
<dbReference type="SUPFAM" id="SSF52540">
    <property type="entry name" value="P-loop containing nucleoside triphosphate hydrolases"/>
    <property type="match status" value="1"/>
</dbReference>
<reference evidence="2" key="1">
    <citation type="journal article" date="2021" name="Genome Biol. Evol.">
        <title>A High-Quality Reference Genome for a Parasitic Bivalve with Doubly Uniparental Inheritance (Bivalvia: Unionida).</title>
        <authorList>
            <person name="Smith C.H."/>
        </authorList>
    </citation>
    <scope>NUCLEOTIDE SEQUENCE</scope>
    <source>
        <strain evidence="2">CHS0354</strain>
    </source>
</reference>
<dbReference type="PANTHER" id="PTHR47679:SF2">
    <property type="entry name" value="C-TERMINAL OF ROC (COR) DOMAIN-CONTAINING PROTEIN"/>
    <property type="match status" value="1"/>
</dbReference>
<comment type="caution">
    <text evidence="2">The sequence shown here is derived from an EMBL/GenBank/DDBJ whole genome shotgun (WGS) entry which is preliminary data.</text>
</comment>
<dbReference type="EMBL" id="JAEAOA010002024">
    <property type="protein sequence ID" value="KAK3602249.1"/>
    <property type="molecule type" value="Genomic_DNA"/>
</dbReference>
<organism evidence="2 3">
    <name type="scientific">Potamilus streckersoni</name>
    <dbReference type="NCBI Taxonomy" id="2493646"/>
    <lineage>
        <taxon>Eukaryota</taxon>
        <taxon>Metazoa</taxon>
        <taxon>Spiralia</taxon>
        <taxon>Lophotrochozoa</taxon>
        <taxon>Mollusca</taxon>
        <taxon>Bivalvia</taxon>
        <taxon>Autobranchia</taxon>
        <taxon>Heteroconchia</taxon>
        <taxon>Palaeoheterodonta</taxon>
        <taxon>Unionida</taxon>
        <taxon>Unionoidea</taxon>
        <taxon>Unionidae</taxon>
        <taxon>Ambleminae</taxon>
        <taxon>Lampsilini</taxon>
        <taxon>Potamilus</taxon>
    </lineage>
</organism>
<feature type="compositionally biased region" description="Basic and acidic residues" evidence="1">
    <location>
        <begin position="33"/>
        <end position="46"/>
    </location>
</feature>
<evidence type="ECO:0000313" key="3">
    <source>
        <dbReference type="Proteomes" id="UP001195483"/>
    </source>
</evidence>
<feature type="compositionally biased region" description="Polar residues" evidence="1">
    <location>
        <begin position="84"/>
        <end position="102"/>
    </location>
</feature>
<proteinExistence type="predicted"/>
<sequence>MGPPKEICIQGHHEFDMGHSDQDYRLQRLAKVLNEKDKDTRQEKETIPSQGNTMHMSHEVASIATEGNGSELIYIRSPQHDSGQDISSTASQQEESLSALAQTPSIQSEKNTMAMLKLLQENVYKLKQDTDKTSPLTIWDFAGQYAFYTTHQTFLTRRAIYLLVSDVSQQLTDLVADECYFDSDGIIKCKVHELTEVWLNSIHSCASSPDSRTPPVILVGTHVDKISQGRYYEICESYFRQIRSYLKDKPTRFHLVDEDFAIDNTIVDSKLEDLKRKIVEVASQQPYWGEKIPARWLLLEQELMKQKAAGVKVISRLVVETMSKEGTLRIEKSEELDLFLRFLHETGIIIYFRKGINIPSEFSPQEKPLSWRMKELASQLFWRWGKNGLANSLPQRENFHWRWKELACQLFWRWEKKLPSQFFPSRGSFPLEGGRIG</sequence>
<keyword evidence="3" id="KW-1185">Reference proteome</keyword>
<dbReference type="Gene3D" id="3.40.50.300">
    <property type="entry name" value="P-loop containing nucleotide triphosphate hydrolases"/>
    <property type="match status" value="1"/>
</dbReference>
<evidence type="ECO:0000256" key="1">
    <source>
        <dbReference type="SAM" id="MobiDB-lite"/>
    </source>
</evidence>
<reference evidence="2" key="3">
    <citation type="submission" date="2023-05" db="EMBL/GenBank/DDBJ databases">
        <authorList>
            <person name="Smith C.H."/>
        </authorList>
    </citation>
    <scope>NUCLEOTIDE SEQUENCE</scope>
    <source>
        <strain evidence="2">CHS0354</strain>
        <tissue evidence="2">Mantle</tissue>
    </source>
</reference>
<accession>A0AAE0W5W7</accession>
<feature type="region of interest" description="Disordered" evidence="1">
    <location>
        <begin position="79"/>
        <end position="102"/>
    </location>
</feature>
<dbReference type="AlphaFoldDB" id="A0AAE0W5W7"/>
<protein>
    <recommendedName>
        <fullName evidence="4">Serine/threonine-protein kinase pats1</fullName>
    </recommendedName>
</protein>
<dbReference type="InterPro" id="IPR036388">
    <property type="entry name" value="WH-like_DNA-bd_sf"/>
</dbReference>
<feature type="region of interest" description="Disordered" evidence="1">
    <location>
        <begin position="33"/>
        <end position="55"/>
    </location>
</feature>
<dbReference type="Gene3D" id="1.10.10.10">
    <property type="entry name" value="Winged helix-like DNA-binding domain superfamily/Winged helix DNA-binding domain"/>
    <property type="match status" value="1"/>
</dbReference>
<evidence type="ECO:0008006" key="4">
    <source>
        <dbReference type="Google" id="ProtNLM"/>
    </source>
</evidence>
<name>A0AAE0W5W7_9BIVA</name>
<reference evidence="2" key="2">
    <citation type="journal article" date="2021" name="Genome Biol. Evol.">
        <title>Developing a high-quality reference genome for a parasitic bivalve with doubly uniparental inheritance (Bivalvia: Unionida).</title>
        <authorList>
            <person name="Smith C.H."/>
        </authorList>
    </citation>
    <scope>NUCLEOTIDE SEQUENCE</scope>
    <source>
        <strain evidence="2">CHS0354</strain>
        <tissue evidence="2">Mantle</tissue>
    </source>
</reference>
<evidence type="ECO:0000313" key="2">
    <source>
        <dbReference type="EMBL" id="KAK3602249.1"/>
    </source>
</evidence>
<dbReference type="Gene3D" id="3.30.70.1390">
    <property type="entry name" value="ROC domain from the Parkinson's disease-associated leucine-rich repeat kinase 2"/>
    <property type="match status" value="1"/>
</dbReference>
<dbReference type="InterPro" id="IPR027417">
    <property type="entry name" value="P-loop_NTPase"/>
</dbReference>